<dbReference type="GO" id="GO:0009535">
    <property type="term" value="C:chloroplast thylakoid membrane"/>
    <property type="evidence" value="ECO:0007669"/>
    <property type="project" value="TreeGrafter"/>
</dbReference>
<evidence type="ECO:0000256" key="1">
    <source>
        <dbReference type="ARBA" id="ARBA00005769"/>
    </source>
</evidence>
<keyword evidence="3" id="KW-0520">NAD</keyword>
<evidence type="ECO:0000256" key="2">
    <source>
        <dbReference type="ARBA" id="ARBA00022967"/>
    </source>
</evidence>
<dbReference type="AlphaFoldDB" id="A0A830CJB0"/>
<organism evidence="4 5">
    <name type="scientific">Phtheirospermum japonicum</name>
    <dbReference type="NCBI Taxonomy" id="374723"/>
    <lineage>
        <taxon>Eukaryota</taxon>
        <taxon>Viridiplantae</taxon>
        <taxon>Streptophyta</taxon>
        <taxon>Embryophyta</taxon>
        <taxon>Tracheophyta</taxon>
        <taxon>Spermatophyta</taxon>
        <taxon>Magnoliopsida</taxon>
        <taxon>eudicotyledons</taxon>
        <taxon>Gunneridae</taxon>
        <taxon>Pentapetalae</taxon>
        <taxon>asterids</taxon>
        <taxon>lamiids</taxon>
        <taxon>Lamiales</taxon>
        <taxon>Orobanchaceae</taxon>
        <taxon>Orobanchaceae incertae sedis</taxon>
        <taxon>Phtheirospermum</taxon>
    </lineage>
</organism>
<dbReference type="OrthoDB" id="995410at2759"/>
<keyword evidence="2" id="KW-1278">Translocase</keyword>
<evidence type="ECO:0000313" key="5">
    <source>
        <dbReference type="Proteomes" id="UP000653305"/>
    </source>
</evidence>
<dbReference type="PANTHER" id="PTHR11993:SF10">
    <property type="entry name" value="NADH DEHYDROGENASE [UBIQUINONE] IRON-SULFUR PROTEIN 2, MITOCHONDRIAL"/>
    <property type="match status" value="1"/>
</dbReference>
<sequence>MFTGAITVNGPERLGNIQVPNRDSYIRAIMLELSRIASHILWFGPLWQILEHRPPSFIFFDNEN</sequence>
<reference evidence="4" key="1">
    <citation type="submission" date="2020-07" db="EMBL/GenBank/DDBJ databases">
        <title>Ethylene signaling mediates host invasion by parasitic plants.</title>
        <authorList>
            <person name="Yoshida S."/>
        </authorList>
    </citation>
    <scope>NUCLEOTIDE SEQUENCE</scope>
    <source>
        <strain evidence="4">Okayama</strain>
    </source>
</reference>
<dbReference type="SUPFAM" id="SSF56762">
    <property type="entry name" value="HydB/Nqo4-like"/>
    <property type="match status" value="1"/>
</dbReference>
<dbReference type="Proteomes" id="UP000653305">
    <property type="component" value="Unassembled WGS sequence"/>
</dbReference>
<comment type="similarity">
    <text evidence="1">Belongs to the complex I 49 kDa subunit family.</text>
</comment>
<gene>
    <name evidence="4" type="ORF">PHJA_002082700</name>
</gene>
<proteinExistence type="inferred from homology"/>
<protein>
    <submittedName>
        <fullName evidence="4">NAD(P)H-quinone oxidoreductase subunit h chloroplastic</fullName>
    </submittedName>
</protein>
<evidence type="ECO:0000313" key="4">
    <source>
        <dbReference type="EMBL" id="GFP99386.1"/>
    </source>
</evidence>
<dbReference type="InterPro" id="IPR029014">
    <property type="entry name" value="NiFe-Hase_large"/>
</dbReference>
<keyword evidence="5" id="KW-1185">Reference proteome</keyword>
<evidence type="ECO:0000256" key="3">
    <source>
        <dbReference type="ARBA" id="ARBA00023027"/>
    </source>
</evidence>
<dbReference type="PANTHER" id="PTHR11993">
    <property type="entry name" value="NADH-UBIQUINONE OXIDOREDUCTASE 49 KDA SUBUNIT"/>
    <property type="match status" value="1"/>
</dbReference>
<dbReference type="Gene3D" id="1.10.645.10">
    <property type="entry name" value="Cytochrome-c3 Hydrogenase, chain B"/>
    <property type="match status" value="1"/>
</dbReference>
<accession>A0A830CJB0</accession>
<dbReference type="GO" id="GO:0016651">
    <property type="term" value="F:oxidoreductase activity, acting on NAD(P)H"/>
    <property type="evidence" value="ECO:0007669"/>
    <property type="project" value="InterPro"/>
</dbReference>
<dbReference type="EMBL" id="BMAC01000571">
    <property type="protein sequence ID" value="GFP99386.1"/>
    <property type="molecule type" value="Genomic_DNA"/>
</dbReference>
<comment type="caution">
    <text evidence="4">The sequence shown here is derived from an EMBL/GenBank/DDBJ whole genome shotgun (WGS) entry which is preliminary data.</text>
</comment>
<dbReference type="InterPro" id="IPR022885">
    <property type="entry name" value="NDH1_su_D/H"/>
</dbReference>
<name>A0A830CJB0_9LAMI</name>